<sequence>MPTHENSSWEPEYDDDEYADNETAALEALALQNVGESEDEGEDSDSSGTSSDGDSSSSDGDSSISDDESTESPEHPNTRAPNNTVESEENTVRGLTRLKKLKKKINDKKHMIEFDKFGRFKGEYKYEIASYMGVLVRRDVGLRHLKWKEAKSVLRDKLWIELLEEFDKQLEDGTLTKKPGTDSITLMFGEEHGGRVRYAGKGVTPTTYWHLPRKGASKEQIELKKQLDDERRVNQMDRERKDGEMKEIKEAMNAQAKMMSILVSQLKSQGVLKNKKTKRKKERKSPIREKYLMSEAPVRSNSPTERKESNTNSKYPECQHASHSTASKDNSELQVRLPLNSPDESQLKDLTELSTVCPFRRNVIALGMVLPSRPGQLVHGDPLKDDCVRVSVEKSILKNHCLPVPSTHLKTVEDAKGSFVAWPKEFVISRSIITLSSAQNMLDSTECYVL</sequence>
<feature type="region of interest" description="Disordered" evidence="1">
    <location>
        <begin position="267"/>
        <end position="332"/>
    </location>
</feature>
<accession>A0AAD4TLJ2</accession>
<comment type="caution">
    <text evidence="3">The sequence shown here is derived from an EMBL/GenBank/DDBJ whole genome shotgun (WGS) entry which is preliminary data.</text>
</comment>
<feature type="compositionally biased region" description="Low complexity" evidence="1">
    <location>
        <begin position="46"/>
        <end position="63"/>
    </location>
</feature>
<name>A0AAD4TLJ2_9MAGN</name>
<proteinExistence type="predicted"/>
<evidence type="ECO:0000256" key="1">
    <source>
        <dbReference type="SAM" id="MobiDB-lite"/>
    </source>
</evidence>
<dbReference type="AlphaFoldDB" id="A0AAD4TLJ2"/>
<dbReference type="PANTHER" id="PTHR33018">
    <property type="entry name" value="OS10G0338966 PROTEIN-RELATED"/>
    <property type="match status" value="1"/>
</dbReference>
<evidence type="ECO:0000313" key="4">
    <source>
        <dbReference type="Proteomes" id="UP001202328"/>
    </source>
</evidence>
<gene>
    <name evidence="3" type="ORF">MKW98_029001</name>
</gene>
<feature type="compositionally biased region" description="Acidic residues" evidence="1">
    <location>
        <begin position="11"/>
        <end position="20"/>
    </location>
</feature>
<reference evidence="3" key="1">
    <citation type="submission" date="2022-04" db="EMBL/GenBank/DDBJ databases">
        <title>A functionally conserved STORR gene fusion in Papaver species that diverged 16.8 million years ago.</title>
        <authorList>
            <person name="Catania T."/>
        </authorList>
    </citation>
    <scope>NUCLEOTIDE SEQUENCE</scope>
    <source>
        <strain evidence="3">S-188037</strain>
    </source>
</reference>
<dbReference type="InterPro" id="IPR058352">
    <property type="entry name" value="DUF8039"/>
</dbReference>
<dbReference type="EMBL" id="JAJJMB010000133">
    <property type="protein sequence ID" value="KAI3963061.1"/>
    <property type="molecule type" value="Genomic_DNA"/>
</dbReference>
<feature type="compositionally biased region" description="Basic residues" evidence="1">
    <location>
        <begin position="273"/>
        <end position="283"/>
    </location>
</feature>
<dbReference type="Pfam" id="PF26133">
    <property type="entry name" value="DUF8039"/>
    <property type="match status" value="1"/>
</dbReference>
<keyword evidence="4" id="KW-1185">Reference proteome</keyword>
<evidence type="ECO:0000259" key="2">
    <source>
        <dbReference type="Pfam" id="PF26133"/>
    </source>
</evidence>
<dbReference type="Proteomes" id="UP001202328">
    <property type="component" value="Unassembled WGS sequence"/>
</dbReference>
<feature type="region of interest" description="Disordered" evidence="1">
    <location>
        <begin position="1"/>
        <end position="93"/>
    </location>
</feature>
<protein>
    <recommendedName>
        <fullName evidence="2">DUF8039 domain-containing protein</fullName>
    </recommendedName>
</protein>
<feature type="compositionally biased region" description="Acidic residues" evidence="1">
    <location>
        <begin position="36"/>
        <end position="45"/>
    </location>
</feature>
<feature type="domain" description="DUF8039" evidence="2">
    <location>
        <begin position="362"/>
        <end position="428"/>
    </location>
</feature>
<dbReference type="PANTHER" id="PTHR33018:SF34">
    <property type="entry name" value="OS02G0472350 PROTEIN"/>
    <property type="match status" value="1"/>
</dbReference>
<evidence type="ECO:0000313" key="3">
    <source>
        <dbReference type="EMBL" id="KAI3963061.1"/>
    </source>
</evidence>
<organism evidence="3 4">
    <name type="scientific">Papaver atlanticum</name>
    <dbReference type="NCBI Taxonomy" id="357466"/>
    <lineage>
        <taxon>Eukaryota</taxon>
        <taxon>Viridiplantae</taxon>
        <taxon>Streptophyta</taxon>
        <taxon>Embryophyta</taxon>
        <taxon>Tracheophyta</taxon>
        <taxon>Spermatophyta</taxon>
        <taxon>Magnoliopsida</taxon>
        <taxon>Ranunculales</taxon>
        <taxon>Papaveraceae</taxon>
        <taxon>Papaveroideae</taxon>
        <taxon>Papaver</taxon>
    </lineage>
</organism>